<evidence type="ECO:0000256" key="2">
    <source>
        <dbReference type="ARBA" id="ARBA00004613"/>
    </source>
</evidence>
<gene>
    <name evidence="12" type="ORF">PG996_002205</name>
</gene>
<feature type="region of interest" description="Disordered" evidence="9">
    <location>
        <begin position="275"/>
        <end position="306"/>
    </location>
</feature>
<accession>A0ABR1WIT5</accession>
<evidence type="ECO:0000313" key="12">
    <source>
        <dbReference type="EMBL" id="KAK8083424.1"/>
    </source>
</evidence>
<evidence type="ECO:0000259" key="11">
    <source>
        <dbReference type="Pfam" id="PF05730"/>
    </source>
</evidence>
<organism evidence="12 13">
    <name type="scientific">Apiospora saccharicola</name>
    <dbReference type="NCBI Taxonomy" id="335842"/>
    <lineage>
        <taxon>Eukaryota</taxon>
        <taxon>Fungi</taxon>
        <taxon>Dikarya</taxon>
        <taxon>Ascomycota</taxon>
        <taxon>Pezizomycotina</taxon>
        <taxon>Sordariomycetes</taxon>
        <taxon>Xylariomycetidae</taxon>
        <taxon>Amphisphaeriales</taxon>
        <taxon>Apiosporaceae</taxon>
        <taxon>Apiospora</taxon>
    </lineage>
</organism>
<protein>
    <recommendedName>
        <fullName evidence="11">CFEM domain-containing protein</fullName>
    </recommendedName>
</protein>
<feature type="compositionally biased region" description="Low complexity" evidence="9">
    <location>
        <begin position="443"/>
        <end position="463"/>
    </location>
</feature>
<evidence type="ECO:0000256" key="4">
    <source>
        <dbReference type="ARBA" id="ARBA00022525"/>
    </source>
</evidence>
<name>A0ABR1WIT5_9PEZI</name>
<dbReference type="Proteomes" id="UP001446871">
    <property type="component" value="Unassembled WGS sequence"/>
</dbReference>
<keyword evidence="6 10" id="KW-0732">Signal</keyword>
<feature type="signal peptide" evidence="10">
    <location>
        <begin position="1"/>
        <end position="19"/>
    </location>
</feature>
<dbReference type="Pfam" id="PF05730">
    <property type="entry name" value="CFEM"/>
    <property type="match status" value="1"/>
</dbReference>
<keyword evidence="5" id="KW-0325">Glycoprotein</keyword>
<evidence type="ECO:0000256" key="5">
    <source>
        <dbReference type="ARBA" id="ARBA00022622"/>
    </source>
</evidence>
<dbReference type="InterPro" id="IPR008427">
    <property type="entry name" value="Extracellular_membr_CFEM_dom"/>
</dbReference>
<feature type="chain" id="PRO_5046812298" description="CFEM domain-containing protein" evidence="10">
    <location>
        <begin position="20"/>
        <end position="703"/>
    </location>
</feature>
<dbReference type="EMBL" id="JAQQWM010000001">
    <property type="protein sequence ID" value="KAK8083424.1"/>
    <property type="molecule type" value="Genomic_DNA"/>
</dbReference>
<keyword evidence="13" id="KW-1185">Reference proteome</keyword>
<evidence type="ECO:0000256" key="9">
    <source>
        <dbReference type="SAM" id="MobiDB-lite"/>
    </source>
</evidence>
<comment type="subcellular location">
    <subcellularLocation>
        <location evidence="1">Membrane</location>
        <topology evidence="1">Lipid-anchor</topology>
        <topology evidence="1">GPI-anchor</topology>
    </subcellularLocation>
    <subcellularLocation>
        <location evidence="2">Secreted</location>
    </subcellularLocation>
</comment>
<keyword evidence="7" id="KW-1015">Disulfide bond</keyword>
<keyword evidence="5" id="KW-0336">GPI-anchor</keyword>
<keyword evidence="5" id="KW-0472">Membrane</keyword>
<evidence type="ECO:0000313" key="13">
    <source>
        <dbReference type="Proteomes" id="UP001446871"/>
    </source>
</evidence>
<reference evidence="12 13" key="1">
    <citation type="submission" date="2023-01" db="EMBL/GenBank/DDBJ databases">
        <title>Analysis of 21 Apiospora genomes using comparative genomics revels a genus with tremendous synthesis potential of carbohydrate active enzymes and secondary metabolites.</title>
        <authorList>
            <person name="Sorensen T."/>
        </authorList>
    </citation>
    <scope>NUCLEOTIDE SEQUENCE [LARGE SCALE GENOMIC DNA]</scope>
    <source>
        <strain evidence="12 13">CBS 83171</strain>
    </source>
</reference>
<comment type="similarity">
    <text evidence="3">Belongs to the RBT5 family.</text>
</comment>
<evidence type="ECO:0000256" key="8">
    <source>
        <dbReference type="ARBA" id="ARBA00023288"/>
    </source>
</evidence>
<evidence type="ECO:0000256" key="3">
    <source>
        <dbReference type="ARBA" id="ARBA00010031"/>
    </source>
</evidence>
<feature type="region of interest" description="Disordered" evidence="9">
    <location>
        <begin position="364"/>
        <end position="466"/>
    </location>
</feature>
<feature type="domain" description="CFEM" evidence="11">
    <location>
        <begin position="472"/>
        <end position="533"/>
    </location>
</feature>
<keyword evidence="4" id="KW-0964">Secreted</keyword>
<evidence type="ECO:0000256" key="10">
    <source>
        <dbReference type="SAM" id="SignalP"/>
    </source>
</evidence>
<comment type="caution">
    <text evidence="12">The sequence shown here is derived from an EMBL/GenBank/DDBJ whole genome shotgun (WGS) entry which is preliminary data.</text>
</comment>
<evidence type="ECO:0000256" key="1">
    <source>
        <dbReference type="ARBA" id="ARBA00004589"/>
    </source>
</evidence>
<evidence type="ECO:0000256" key="6">
    <source>
        <dbReference type="ARBA" id="ARBA00022729"/>
    </source>
</evidence>
<evidence type="ECO:0000256" key="7">
    <source>
        <dbReference type="ARBA" id="ARBA00023157"/>
    </source>
</evidence>
<keyword evidence="8" id="KW-0449">Lipoprotein</keyword>
<proteinExistence type="inferred from homology"/>
<sequence>MKNTATLATLAAGLSQVAATGFGSWGSAPAFNCPANTDNKCTEKQVPGFDWKDLPTGSFDSYGGFNWKGFTCENKFSKRDELTPRTFGFQDKCISGVAHHDHKQASNFGCNGKDIDKTSIGGFQVTPEFDCDLEFHYGMPDGSTCKHRTPCKKSGTYVQNSQCGGAKNVTVVVPKQPAVPKETCGFGFHSITFDCASKSSTVPPKPSSTHYQASSASKPVITTSSSAAVKTPASSSASVVVSTSAASSASTAKVSTPVVTSSSVQATTSSVAVVTSKTNSVPVASPSGSASKSTPAGSPSASVPAQSASTHVTTYMTTSTLYSTSVHTVTSCGPEVPNCPASSTQTTVVTVPVGTTVCPVTETHTAASTKPVESAPGKPTETAPGKPVESAPGKPTESAPGKPVESAPGKPTETAPGKPVESAPGKPTESAPGKPVESAPGKPTGASSTAAVPATSSKPAVPAGPVETLPCPAVVPSCLNTWMFSVGCKDNTDAACYCPDSKFTKAIYECMAAHGDSQETIADAIEYFKGICAPFIPTNPGIATGADHLTYITAKPTPVPSASYTTISVIATTVVPVTNEAGSEIPSSSSTVTISTTMTVPQIAITTGEAGAANPSVGVVPGTYKAEPAPTATAPAGPTGPAGNNGGAAPYPTTMTIIPGKPKGTGAAFPSATASQTAPVTAGAGRIGSGIAFGAFIAAIVAL</sequence>